<evidence type="ECO:0000256" key="2">
    <source>
        <dbReference type="SAM" id="Phobius"/>
    </source>
</evidence>
<reference evidence="3 4" key="1">
    <citation type="submission" date="2024-09" db="EMBL/GenBank/DDBJ databases">
        <authorList>
            <person name="Sun Q."/>
            <person name="Mori K."/>
        </authorList>
    </citation>
    <scope>NUCLEOTIDE SEQUENCE [LARGE SCALE GENOMIC DNA]</scope>
    <source>
        <strain evidence="3 4">JCM 3307</strain>
    </source>
</reference>
<organism evidence="3 4">
    <name type="scientific">Dactylosporangium vinaceum</name>
    <dbReference type="NCBI Taxonomy" id="53362"/>
    <lineage>
        <taxon>Bacteria</taxon>
        <taxon>Bacillati</taxon>
        <taxon>Actinomycetota</taxon>
        <taxon>Actinomycetes</taxon>
        <taxon>Micromonosporales</taxon>
        <taxon>Micromonosporaceae</taxon>
        <taxon>Dactylosporangium</taxon>
    </lineage>
</organism>
<keyword evidence="2" id="KW-1133">Transmembrane helix</keyword>
<comment type="caution">
    <text evidence="3">The sequence shown here is derived from an EMBL/GenBank/DDBJ whole genome shotgun (WGS) entry which is preliminary data.</text>
</comment>
<dbReference type="EMBL" id="JBHMCA010000018">
    <property type="protein sequence ID" value="MFB9442785.1"/>
    <property type="molecule type" value="Genomic_DNA"/>
</dbReference>
<sequence>MLPVLLIVPAVVLFGLQRQSNGDDSAFVATERHGVAYLRGLVPLEIELVGAQVAAAAGTPVQREPLVAAIGAAAKADSDYGAELLAHDRWTDVRAKIEGVPATGSPATVFAAYSEALDLLLDLADKVRDASGLARDPHAETFYLADAGAQELPEGIAAAGQYAGRVLLGRQLAQSAQTDALFGIAEARSDLISSASDLSEDMQLASQGSAGASLDAGLLAKIDAYSRAADSLVPAAASARTTFTADPAQITNDRNDLGRAGSALSAALLSVLDNLLRDREASLRTRAAVAVAALIAAIVLGLVPVTLAVVQSLRGRRRRPGAAGGPPSGPPPAEVPHPAAERWPDDYPARAPYERGESVRAAR</sequence>
<evidence type="ECO:0000256" key="1">
    <source>
        <dbReference type="SAM" id="MobiDB-lite"/>
    </source>
</evidence>
<gene>
    <name evidence="3" type="ORF">ACFFTR_06770</name>
</gene>
<feature type="region of interest" description="Disordered" evidence="1">
    <location>
        <begin position="315"/>
        <end position="363"/>
    </location>
</feature>
<accession>A0ABV5M1V3</accession>
<feature type="compositionally biased region" description="Basic and acidic residues" evidence="1">
    <location>
        <begin position="339"/>
        <end position="363"/>
    </location>
</feature>
<proteinExistence type="predicted"/>
<evidence type="ECO:0008006" key="5">
    <source>
        <dbReference type="Google" id="ProtNLM"/>
    </source>
</evidence>
<keyword evidence="2" id="KW-0472">Membrane</keyword>
<evidence type="ECO:0000313" key="3">
    <source>
        <dbReference type="EMBL" id="MFB9442785.1"/>
    </source>
</evidence>
<name>A0ABV5M1V3_9ACTN</name>
<keyword evidence="4" id="KW-1185">Reference proteome</keyword>
<dbReference type="Proteomes" id="UP001589608">
    <property type="component" value="Unassembled WGS sequence"/>
</dbReference>
<dbReference type="RefSeq" id="WP_223103092.1">
    <property type="nucleotide sequence ID" value="NZ_CP061913.1"/>
</dbReference>
<keyword evidence="2" id="KW-0812">Transmembrane</keyword>
<protein>
    <recommendedName>
        <fullName evidence="5">Nitrate/nitrite sensing protein domain-containing protein</fullName>
    </recommendedName>
</protein>
<feature type="transmembrane region" description="Helical" evidence="2">
    <location>
        <begin position="287"/>
        <end position="310"/>
    </location>
</feature>
<evidence type="ECO:0000313" key="4">
    <source>
        <dbReference type="Proteomes" id="UP001589608"/>
    </source>
</evidence>